<dbReference type="Pfam" id="PF01992">
    <property type="entry name" value="vATP-synt_AC39"/>
    <property type="match status" value="1"/>
</dbReference>
<dbReference type="AlphaFoldDB" id="A0A1M5Y172"/>
<dbReference type="RefSeq" id="WP_073018714.1">
    <property type="nucleotide sequence ID" value="NZ_FQXU01000005.1"/>
</dbReference>
<dbReference type="Gene3D" id="1.10.132.50">
    <property type="entry name" value="ATP synthase (C/AC39) subunit, domain 3"/>
    <property type="match status" value="1"/>
</dbReference>
<evidence type="ECO:0000313" key="5">
    <source>
        <dbReference type="Proteomes" id="UP000184241"/>
    </source>
</evidence>
<dbReference type="PANTHER" id="PTHR38682">
    <property type="entry name" value="V-TYPE ATP SYNTHASE SUBUNIT C"/>
    <property type="match status" value="1"/>
</dbReference>
<dbReference type="InterPro" id="IPR044911">
    <property type="entry name" value="V-type_ATPase_csu/dsu_dom_3"/>
</dbReference>
<keyword evidence="3" id="KW-0406">Ion transport</keyword>
<organism evidence="4 5">
    <name type="scientific">Clostridium intestinale DSM 6191</name>
    <dbReference type="NCBI Taxonomy" id="1121320"/>
    <lineage>
        <taxon>Bacteria</taxon>
        <taxon>Bacillati</taxon>
        <taxon>Bacillota</taxon>
        <taxon>Clostridia</taxon>
        <taxon>Eubacteriales</taxon>
        <taxon>Clostridiaceae</taxon>
        <taxon>Clostridium</taxon>
    </lineage>
</organism>
<evidence type="ECO:0000313" key="4">
    <source>
        <dbReference type="EMBL" id="SHI05807.1"/>
    </source>
</evidence>
<proteinExistence type="inferred from homology"/>
<name>A0A1M5Y172_9CLOT</name>
<gene>
    <name evidence="4" type="ORF">SAMN02745941_01786</name>
</gene>
<comment type="similarity">
    <text evidence="1">Belongs to the V-ATPase V0D/AC39 subunit family.</text>
</comment>
<dbReference type="InterPro" id="IPR036079">
    <property type="entry name" value="ATPase_csu/dsu_sf"/>
</dbReference>
<evidence type="ECO:0000256" key="2">
    <source>
        <dbReference type="ARBA" id="ARBA00022448"/>
    </source>
</evidence>
<reference evidence="4 5" key="1">
    <citation type="submission" date="2016-11" db="EMBL/GenBank/DDBJ databases">
        <authorList>
            <person name="Jaros S."/>
            <person name="Januszkiewicz K."/>
            <person name="Wedrychowicz H."/>
        </authorList>
    </citation>
    <scope>NUCLEOTIDE SEQUENCE [LARGE SCALE GENOMIC DNA]</scope>
    <source>
        <strain evidence="4 5">DSM 6191</strain>
    </source>
</reference>
<keyword evidence="2" id="KW-0813">Transport</keyword>
<evidence type="ECO:0000256" key="1">
    <source>
        <dbReference type="ARBA" id="ARBA00006709"/>
    </source>
</evidence>
<dbReference type="NCBIfam" id="NF002266">
    <property type="entry name" value="PRK01198.1-2"/>
    <property type="match status" value="1"/>
</dbReference>
<dbReference type="SUPFAM" id="SSF103486">
    <property type="entry name" value="V-type ATP synthase subunit C"/>
    <property type="match status" value="1"/>
</dbReference>
<evidence type="ECO:0000256" key="3">
    <source>
        <dbReference type="ARBA" id="ARBA00023065"/>
    </source>
</evidence>
<dbReference type="PANTHER" id="PTHR38682:SF1">
    <property type="entry name" value="V-TYPE ATP SYNTHASE SUBUNIT C"/>
    <property type="match status" value="1"/>
</dbReference>
<dbReference type="Gene3D" id="1.20.1690.10">
    <property type="entry name" value="V-type ATP synthase subunit C domain"/>
    <property type="match status" value="2"/>
</dbReference>
<sequence length="333" mass="38632">MDSMVFTQVIPRIRVLETKLLDKTKLERIIDSSSGEEALKILGETEYSNVMGNVKRIEDYEEILSSELKRVYKLLYEISPIKSVVDVMSIKYDYHNIKVLIKEKILNKDFSNMLVPVGKVDISKLKNAIDNDYYRDLNSVMRKYIEEVFKDYENTKDPQRIDIILDKGMFEELLILDKEIEDKFLHKYITTLIDTTNLKTLLRVKKQGKGREFFSEVLILGGTIDKDKLFALLNDSAENISSKLSYTDYSEILKIGIEAYVKNGSSALFEKLSEDYIMKLMKNAKYVSFGVEPILAYVYAKETEIKLLRIIMVGKLNNIASEVIRERLRDSYV</sequence>
<dbReference type="Proteomes" id="UP000184241">
    <property type="component" value="Unassembled WGS sequence"/>
</dbReference>
<dbReference type="InterPro" id="IPR050873">
    <property type="entry name" value="V-ATPase_V0D/AC39_subunit"/>
</dbReference>
<dbReference type="GO" id="GO:0046961">
    <property type="term" value="F:proton-transporting ATPase activity, rotational mechanism"/>
    <property type="evidence" value="ECO:0007669"/>
    <property type="project" value="InterPro"/>
</dbReference>
<dbReference type="InterPro" id="IPR002843">
    <property type="entry name" value="ATPase_V0-cplx_csu/dsu"/>
</dbReference>
<protein>
    <submittedName>
        <fullName evidence="4">V/A-type H+-transporting ATPase subunit C</fullName>
    </submittedName>
</protein>
<accession>A0A1M5Y172</accession>
<dbReference type="EMBL" id="FQXU01000005">
    <property type="protein sequence ID" value="SHI05807.1"/>
    <property type="molecule type" value="Genomic_DNA"/>
</dbReference>
<dbReference type="InterPro" id="IPR035067">
    <property type="entry name" value="V-type_ATPase_csu/dsu"/>
</dbReference>